<dbReference type="PANTHER" id="PTHR45947">
    <property type="entry name" value="SULFOQUINOVOSYL TRANSFERASE SQD2"/>
    <property type="match status" value="1"/>
</dbReference>
<keyword evidence="2 5" id="KW-0808">Transferase</keyword>
<dbReference type="Pfam" id="PF13439">
    <property type="entry name" value="Glyco_transf_4"/>
    <property type="match status" value="1"/>
</dbReference>
<proteinExistence type="predicted"/>
<dbReference type="GO" id="GO:0016757">
    <property type="term" value="F:glycosyltransferase activity"/>
    <property type="evidence" value="ECO:0007669"/>
    <property type="project" value="UniProtKB-KW"/>
</dbReference>
<dbReference type="Pfam" id="PF00534">
    <property type="entry name" value="Glycos_transf_1"/>
    <property type="match status" value="1"/>
</dbReference>
<evidence type="ECO:0000313" key="5">
    <source>
        <dbReference type="EMBL" id="SCG76619.1"/>
    </source>
</evidence>
<evidence type="ECO:0000313" key="6">
    <source>
        <dbReference type="Proteomes" id="UP000198221"/>
    </source>
</evidence>
<dbReference type="SUPFAM" id="SSF53756">
    <property type="entry name" value="UDP-Glycosyltransferase/glycogen phosphorylase"/>
    <property type="match status" value="2"/>
</dbReference>
<evidence type="ECO:0000259" key="4">
    <source>
        <dbReference type="Pfam" id="PF13439"/>
    </source>
</evidence>
<dbReference type="Gene3D" id="3.40.50.2000">
    <property type="entry name" value="Glycogen Phosphorylase B"/>
    <property type="match status" value="3"/>
</dbReference>
<name>A0A1C5K261_9ACTN</name>
<dbReference type="InterPro" id="IPR050194">
    <property type="entry name" value="Glycosyltransferase_grp1"/>
</dbReference>
<dbReference type="InterPro" id="IPR028098">
    <property type="entry name" value="Glyco_trans_4-like_N"/>
</dbReference>
<dbReference type="AlphaFoldDB" id="A0A1C5K261"/>
<organism evidence="5 6">
    <name type="scientific">Micromonospora inositola</name>
    <dbReference type="NCBI Taxonomy" id="47865"/>
    <lineage>
        <taxon>Bacteria</taxon>
        <taxon>Bacillati</taxon>
        <taxon>Actinomycetota</taxon>
        <taxon>Actinomycetes</taxon>
        <taxon>Micromonosporales</taxon>
        <taxon>Micromonosporaceae</taxon>
        <taxon>Micromonospora</taxon>
    </lineage>
</organism>
<dbReference type="Proteomes" id="UP000198221">
    <property type="component" value="Chromosome I"/>
</dbReference>
<dbReference type="GO" id="GO:1901137">
    <property type="term" value="P:carbohydrate derivative biosynthetic process"/>
    <property type="evidence" value="ECO:0007669"/>
    <property type="project" value="UniProtKB-ARBA"/>
</dbReference>
<dbReference type="OrthoDB" id="3318784at2"/>
<dbReference type="EMBL" id="LT607754">
    <property type="protein sequence ID" value="SCG76619.1"/>
    <property type="molecule type" value="Genomic_DNA"/>
</dbReference>
<evidence type="ECO:0000256" key="2">
    <source>
        <dbReference type="ARBA" id="ARBA00022679"/>
    </source>
</evidence>
<sequence>MEAPARRPRLAVIVGNGITGDSRVQKTALAAARAGWDVTLIGAGGRVRPQRSMMGPVEVVRLPVGSHMRERAKGHPIRRKLTQFGIADKSSLARRRAAHQAWVRQTTARIGWLRDEQHRPRAIGPVAQPASRALGAVVRASRAVHQFRVRAFQWEQRHTPAPTGNWRRDYPFLLDLDLAFGPVIEELKPDVIHANDITMIGTAALSVARMRARGEKVAWLYDAHEYVSGVDWPTPLQGSAYIAYEKEFINLADAVVTVSPEIAELLRKDFHLPETPLVVRNTPIRETIGVSPNPPSVRQACGLAPEVPLLVYSGWLAAERGLGTAVTALPELPEFHLAIVSGRNSPERELLLERAQALGVRDRIHVVPYVPQHAVPDYLSTADLGLICSQRTINYEISLPTKLAEYLHAGMPVVASNVKTLGAYVNEHKVGAVFTADDPVSFAAAVRHAFAHRSELVGNITEPILHDLSWEEQSAGLVELYRKISPVAPPAEGRADVSWAVDERPVTAAATVDTSAPPTALPTWRKLDVTRVRLGLGPANYAGQAAAFAQAICRDNPDVSAEVLMRKTSPTLVYPADVYLDPERLLHDLDVQVEQLHRVVGRYTHLVVDAFMPIFGSLNGDNIEFDLPALHRAKIKVGLLAHGSEVRHPLRHMERHEDSLFFDAPAGYVERFTARAERNRRVAEESGLPLFVTTPDLLDDLPWATWAPLVVDVKAWTCDEPVMQRSRPVVLHGPSKRWTKGTDRILPVLNSLHDAGAIELRLAEGVPWAEMAEMVKGADIVVDQITTGSYGTFAVEAMAAGKPVVAYLAPSVEQTVGERPPIVNATAKTLRPVLEGLLDDRDGTAELGRRAVDYVRRVHDGRRTARGFEEFLGQS</sequence>
<feature type="domain" description="Glycosyltransferase subfamily 4-like N-terminal" evidence="4">
    <location>
        <begin position="156"/>
        <end position="279"/>
    </location>
</feature>
<accession>A0A1C5K261</accession>
<keyword evidence="6" id="KW-1185">Reference proteome</keyword>
<dbReference type="PANTHER" id="PTHR45947:SF3">
    <property type="entry name" value="SULFOQUINOVOSYL TRANSFERASE SQD2"/>
    <property type="match status" value="1"/>
</dbReference>
<dbReference type="InterPro" id="IPR001296">
    <property type="entry name" value="Glyco_trans_1"/>
</dbReference>
<dbReference type="CDD" id="cd03801">
    <property type="entry name" value="GT4_PimA-like"/>
    <property type="match status" value="1"/>
</dbReference>
<protein>
    <submittedName>
        <fullName evidence="5">Glycosyltransferase involved in cell wall bisynthesis</fullName>
    </submittedName>
</protein>
<evidence type="ECO:0000256" key="1">
    <source>
        <dbReference type="ARBA" id="ARBA00022676"/>
    </source>
</evidence>
<evidence type="ECO:0000259" key="3">
    <source>
        <dbReference type="Pfam" id="PF00534"/>
    </source>
</evidence>
<reference evidence="6" key="1">
    <citation type="submission" date="2016-06" db="EMBL/GenBank/DDBJ databases">
        <authorList>
            <person name="Varghese N."/>
            <person name="Submissions Spin"/>
        </authorList>
    </citation>
    <scope>NUCLEOTIDE SEQUENCE [LARGE SCALE GENOMIC DNA]</scope>
    <source>
        <strain evidence="6">DSM 43819</strain>
    </source>
</reference>
<gene>
    <name evidence="5" type="ORF">GA0070613_6044</name>
</gene>
<feature type="domain" description="Glycosyl transferase family 1" evidence="3">
    <location>
        <begin position="302"/>
        <end position="451"/>
    </location>
</feature>
<dbReference type="RefSeq" id="WP_089015296.1">
    <property type="nucleotide sequence ID" value="NZ_LT607754.1"/>
</dbReference>
<keyword evidence="1" id="KW-0328">Glycosyltransferase</keyword>